<feature type="chain" id="PRO_5019469298" description="Lipoprotein" evidence="1">
    <location>
        <begin position="25"/>
        <end position="210"/>
    </location>
</feature>
<evidence type="ECO:0008006" key="4">
    <source>
        <dbReference type="Google" id="ProtNLM"/>
    </source>
</evidence>
<proteinExistence type="predicted"/>
<dbReference type="AlphaFoldDB" id="A0A410G0M5"/>
<evidence type="ECO:0000313" key="2">
    <source>
        <dbReference type="EMBL" id="QAA80826.1"/>
    </source>
</evidence>
<feature type="signal peptide" evidence="1">
    <location>
        <begin position="1"/>
        <end position="24"/>
    </location>
</feature>
<evidence type="ECO:0000313" key="3">
    <source>
        <dbReference type="Proteomes" id="UP000285517"/>
    </source>
</evidence>
<dbReference type="KEGG" id="aev:EI546_03370"/>
<dbReference type="OrthoDB" id="1426588at2"/>
<sequence>MMTIKKLILSIFVMLALFSCSSNDDNDNTPSQCEIAIEAAVGAKQNYEAATVENYTQLCIAYRVALEKQQQECGDSDGSLQAIIDGLGDCSVSAGNEVEGQISVKAGTLSIVFDEIRIDREGGLLKILGETSAANNYNIYFEVEENMVGNDLFQNFKINLISSYYPMASNFNNSVTTNSGGVLTGSFSGVVINNDNGQIELTNGIFDLSF</sequence>
<reference evidence="2 3" key="1">
    <citation type="submission" date="2019-01" db="EMBL/GenBank/DDBJ databases">
        <title>Complete genome sequencing of Aequorivita sp. H23M31.</title>
        <authorList>
            <person name="Bae J.-W."/>
        </authorList>
    </citation>
    <scope>NUCLEOTIDE SEQUENCE [LARGE SCALE GENOMIC DNA]</scope>
    <source>
        <strain evidence="2 3">H23M31</strain>
    </source>
</reference>
<protein>
    <recommendedName>
        <fullName evidence="4">Lipoprotein</fullName>
    </recommendedName>
</protein>
<dbReference type="EMBL" id="CP034951">
    <property type="protein sequence ID" value="QAA80826.1"/>
    <property type="molecule type" value="Genomic_DNA"/>
</dbReference>
<evidence type="ECO:0000256" key="1">
    <source>
        <dbReference type="SAM" id="SignalP"/>
    </source>
</evidence>
<dbReference type="Proteomes" id="UP000285517">
    <property type="component" value="Chromosome"/>
</dbReference>
<accession>A0A410G0M5</accession>
<keyword evidence="1" id="KW-0732">Signal</keyword>
<dbReference type="RefSeq" id="WP_128249221.1">
    <property type="nucleotide sequence ID" value="NZ_CP034951.1"/>
</dbReference>
<name>A0A410G0M5_9FLAO</name>
<dbReference type="PROSITE" id="PS51257">
    <property type="entry name" value="PROKAR_LIPOPROTEIN"/>
    <property type="match status" value="1"/>
</dbReference>
<keyword evidence="3" id="KW-1185">Reference proteome</keyword>
<gene>
    <name evidence="2" type="ORF">EI546_03370</name>
</gene>
<organism evidence="2 3">
    <name type="scientific">Aequorivita ciconiae</name>
    <dbReference type="NCBI Taxonomy" id="2494375"/>
    <lineage>
        <taxon>Bacteria</taxon>
        <taxon>Pseudomonadati</taxon>
        <taxon>Bacteroidota</taxon>
        <taxon>Flavobacteriia</taxon>
        <taxon>Flavobacteriales</taxon>
        <taxon>Flavobacteriaceae</taxon>
        <taxon>Aequorivita</taxon>
    </lineage>
</organism>